<organism evidence="1 2">
    <name type="scientific">Pseudobythopirellula maris</name>
    <dbReference type="NCBI Taxonomy" id="2527991"/>
    <lineage>
        <taxon>Bacteria</taxon>
        <taxon>Pseudomonadati</taxon>
        <taxon>Planctomycetota</taxon>
        <taxon>Planctomycetia</taxon>
        <taxon>Pirellulales</taxon>
        <taxon>Lacipirellulaceae</taxon>
        <taxon>Pseudobythopirellula</taxon>
    </lineage>
</organism>
<evidence type="ECO:0000313" key="2">
    <source>
        <dbReference type="Proteomes" id="UP000315440"/>
    </source>
</evidence>
<dbReference type="EMBL" id="SJPQ01000001">
    <property type="protein sequence ID" value="TWT89713.1"/>
    <property type="molecule type" value="Genomic_DNA"/>
</dbReference>
<accession>A0A5C5ZU85</accession>
<protein>
    <submittedName>
        <fullName evidence="1">Uncharacterized protein</fullName>
    </submittedName>
</protein>
<sequence>MHRIACFGFLATPPIASPLVHTNSKTALILPGPPADKEKTLPSESEFGVKQSALRSCRSATGHALQTGGLAHGDATATFVLFPLEVTATIHPRRMLSIGRDRTRWAPCRFSYREAGGAKGESHRTLSESHRWRRRHRQRFLVGRHALVDGCHRSIFRGHGDRGPQSAAILPHSAACESSAWGSERRSLRRESSSSQAY</sequence>
<dbReference type="Proteomes" id="UP000315440">
    <property type="component" value="Unassembled WGS sequence"/>
</dbReference>
<evidence type="ECO:0000313" key="1">
    <source>
        <dbReference type="EMBL" id="TWT89713.1"/>
    </source>
</evidence>
<comment type="caution">
    <text evidence="1">The sequence shown here is derived from an EMBL/GenBank/DDBJ whole genome shotgun (WGS) entry which is preliminary data.</text>
</comment>
<keyword evidence="2" id="KW-1185">Reference proteome</keyword>
<proteinExistence type="predicted"/>
<name>A0A5C5ZU85_9BACT</name>
<reference evidence="1 2" key="1">
    <citation type="submission" date="2019-02" db="EMBL/GenBank/DDBJ databases">
        <title>Deep-cultivation of Planctomycetes and their phenomic and genomic characterization uncovers novel biology.</title>
        <authorList>
            <person name="Wiegand S."/>
            <person name="Jogler M."/>
            <person name="Boedeker C."/>
            <person name="Pinto D."/>
            <person name="Vollmers J."/>
            <person name="Rivas-Marin E."/>
            <person name="Kohn T."/>
            <person name="Peeters S.H."/>
            <person name="Heuer A."/>
            <person name="Rast P."/>
            <person name="Oberbeckmann S."/>
            <person name="Bunk B."/>
            <person name="Jeske O."/>
            <person name="Meyerdierks A."/>
            <person name="Storesund J.E."/>
            <person name="Kallscheuer N."/>
            <person name="Luecker S."/>
            <person name="Lage O.M."/>
            <person name="Pohl T."/>
            <person name="Merkel B.J."/>
            <person name="Hornburger P."/>
            <person name="Mueller R.-W."/>
            <person name="Bruemmer F."/>
            <person name="Labrenz M."/>
            <person name="Spormann A.M."/>
            <person name="Op Den Camp H."/>
            <person name="Overmann J."/>
            <person name="Amann R."/>
            <person name="Jetten M.S.M."/>
            <person name="Mascher T."/>
            <person name="Medema M.H."/>
            <person name="Devos D.P."/>
            <person name="Kaster A.-K."/>
            <person name="Ovreas L."/>
            <person name="Rohde M."/>
            <person name="Galperin M.Y."/>
            <person name="Jogler C."/>
        </authorList>
    </citation>
    <scope>NUCLEOTIDE SEQUENCE [LARGE SCALE GENOMIC DNA]</scope>
    <source>
        <strain evidence="1 2">Mal64</strain>
    </source>
</reference>
<gene>
    <name evidence="1" type="ORF">Mal64_00920</name>
</gene>
<dbReference type="AlphaFoldDB" id="A0A5C5ZU85"/>